<feature type="compositionally biased region" description="Polar residues" evidence="3">
    <location>
        <begin position="489"/>
        <end position="517"/>
    </location>
</feature>
<feature type="region of interest" description="Disordered" evidence="3">
    <location>
        <begin position="458"/>
        <end position="527"/>
    </location>
</feature>
<feature type="compositionally biased region" description="Basic and acidic residues" evidence="3">
    <location>
        <begin position="463"/>
        <end position="478"/>
    </location>
</feature>
<proteinExistence type="inferred from homology"/>
<comment type="caution">
    <text evidence="5">The sequence shown here is derived from an EMBL/GenBank/DDBJ whole genome shotgun (WGS) entry which is preliminary data.</text>
</comment>
<evidence type="ECO:0000259" key="4">
    <source>
        <dbReference type="Pfam" id="PF12936"/>
    </source>
</evidence>
<feature type="compositionally biased region" description="Basic and acidic residues" evidence="3">
    <location>
        <begin position="518"/>
        <end position="527"/>
    </location>
</feature>
<keyword evidence="6" id="KW-1185">Reference proteome</keyword>
<evidence type="ECO:0000256" key="2">
    <source>
        <dbReference type="ARBA" id="ARBA00017294"/>
    </source>
</evidence>
<dbReference type="PANTHER" id="PTHR14490">
    <property type="entry name" value="ZINC FINGER, ZZ TYPE"/>
    <property type="match status" value="1"/>
</dbReference>
<comment type="similarity">
    <text evidence="1">Belongs to the KRI1 family.</text>
</comment>
<evidence type="ECO:0000313" key="5">
    <source>
        <dbReference type="EMBL" id="KAJ8306136.1"/>
    </source>
</evidence>
<evidence type="ECO:0000313" key="6">
    <source>
        <dbReference type="Proteomes" id="UP001217089"/>
    </source>
</evidence>
<evidence type="ECO:0000256" key="1">
    <source>
        <dbReference type="ARBA" id="ARBA00007473"/>
    </source>
</evidence>
<dbReference type="InterPro" id="IPR024626">
    <property type="entry name" value="Kri1-like_C"/>
</dbReference>
<dbReference type="PANTHER" id="PTHR14490:SF5">
    <property type="entry name" value="PROTEIN KRI1 HOMOLOG"/>
    <property type="match status" value="1"/>
</dbReference>
<name>A0ABQ9EP38_TEGGR</name>
<feature type="domain" description="Kri1-like C-terminal" evidence="4">
    <location>
        <begin position="368"/>
        <end position="453"/>
    </location>
</feature>
<gene>
    <name evidence="5" type="ORF">KUTeg_016681</name>
</gene>
<dbReference type="EMBL" id="JARBDR010000813">
    <property type="protein sequence ID" value="KAJ8306136.1"/>
    <property type="molecule type" value="Genomic_DNA"/>
</dbReference>
<dbReference type="Proteomes" id="UP001217089">
    <property type="component" value="Unassembled WGS sequence"/>
</dbReference>
<protein>
    <recommendedName>
        <fullName evidence="2">Protein KRI1 homolog</fullName>
    </recommendedName>
</protein>
<feature type="compositionally biased region" description="Acidic residues" evidence="3">
    <location>
        <begin position="34"/>
        <end position="52"/>
    </location>
</feature>
<sequence length="527" mass="62730">MAEEFTINKAYAEKYNKWRQKEELQKLKDKYGDVSDDDTGSSSSETEDEEAEALTSQIEKDWLRILSALKSKDPKIYKKDFQFYNTKEDSGKETGKKTKQKPVFLKDYERKLILEKEGFKSALDSEEDLDDTDLFTKRSKSKEEKEKEEEEYLKWLKGQKKELKDEQNYGIDLESLKSYWSDPKLDDGEKFLRDYILNKGYLDRDSDRIPTYDEIVDDGEGFSEEETILDKQEEFERKYNFRFEEPDQEFIKSYPRTISDTVRRKDSKRAEKRKEIKERKKQKYFESNYYETEVEDKKPVFSDDEELDIEDWDKWEGEKYGGDDYKVKTMDADYDPNEEVTTKKGKKRKSTFARALKKKKPVFDPAQKTFEEYFDEYYKLDYEDLAGDVPCRFKYRKVTANDYGLSTNEILKCREKELNAWASIKKMSQYRTEEEEGIDLKIYQNKAKNKNKKLRILTSLQEENERQEENAEKTDTPKKVKKRKVKPSHTLTSTNSDNLIHSSQKTSSIQDTQSNPESKTKETDNYE</sequence>
<reference evidence="5 6" key="1">
    <citation type="submission" date="2022-12" db="EMBL/GenBank/DDBJ databases">
        <title>Chromosome-level genome of Tegillarca granosa.</title>
        <authorList>
            <person name="Kim J."/>
        </authorList>
    </citation>
    <scope>NUCLEOTIDE SEQUENCE [LARGE SCALE GENOMIC DNA]</scope>
    <source>
        <strain evidence="5">Teg-2019</strain>
        <tissue evidence="5">Adductor muscle</tissue>
    </source>
</reference>
<feature type="region of interest" description="Disordered" evidence="3">
    <location>
        <begin position="29"/>
        <end position="55"/>
    </location>
</feature>
<dbReference type="InterPro" id="IPR018034">
    <property type="entry name" value="Kri1"/>
</dbReference>
<accession>A0ABQ9EP38</accession>
<organism evidence="5 6">
    <name type="scientific">Tegillarca granosa</name>
    <name type="common">Malaysian cockle</name>
    <name type="synonym">Anadara granosa</name>
    <dbReference type="NCBI Taxonomy" id="220873"/>
    <lineage>
        <taxon>Eukaryota</taxon>
        <taxon>Metazoa</taxon>
        <taxon>Spiralia</taxon>
        <taxon>Lophotrochozoa</taxon>
        <taxon>Mollusca</taxon>
        <taxon>Bivalvia</taxon>
        <taxon>Autobranchia</taxon>
        <taxon>Pteriomorphia</taxon>
        <taxon>Arcoida</taxon>
        <taxon>Arcoidea</taxon>
        <taxon>Arcidae</taxon>
        <taxon>Tegillarca</taxon>
    </lineage>
</organism>
<evidence type="ECO:0000256" key="3">
    <source>
        <dbReference type="SAM" id="MobiDB-lite"/>
    </source>
</evidence>
<dbReference type="Pfam" id="PF12936">
    <property type="entry name" value="Kri1_C"/>
    <property type="match status" value="1"/>
</dbReference>
<feature type="non-terminal residue" evidence="5">
    <location>
        <position position="527"/>
    </location>
</feature>